<dbReference type="Proteomes" id="UP000663722">
    <property type="component" value="Chromosome"/>
</dbReference>
<reference evidence="7" key="1">
    <citation type="journal article" date="2021" name="Microb. Physiol.">
        <title>Proteogenomic Insights into the Physiology of Marine, Sulfate-Reducing, Filamentous Desulfonema limicola and Desulfonema magnum.</title>
        <authorList>
            <person name="Schnaars V."/>
            <person name="Wohlbrand L."/>
            <person name="Scheve S."/>
            <person name="Hinrichs C."/>
            <person name="Reinhardt R."/>
            <person name="Rabus R."/>
        </authorList>
    </citation>
    <scope>NUCLEOTIDE SEQUENCE</scope>
    <source>
        <strain evidence="7">4be13</strain>
    </source>
</reference>
<feature type="transmembrane region" description="Helical" evidence="5">
    <location>
        <begin position="12"/>
        <end position="32"/>
    </location>
</feature>
<evidence type="ECO:0000313" key="7">
    <source>
        <dbReference type="EMBL" id="QTA92208.1"/>
    </source>
</evidence>
<dbReference type="GO" id="GO:0007165">
    <property type="term" value="P:signal transduction"/>
    <property type="evidence" value="ECO:0007669"/>
    <property type="project" value="UniProtKB-KW"/>
</dbReference>
<dbReference type="EMBL" id="CP061800">
    <property type="protein sequence ID" value="QTA92208.1"/>
    <property type="molecule type" value="Genomic_DNA"/>
</dbReference>
<protein>
    <submittedName>
        <fullName evidence="7">Methyl-accepting chemotaxis protein signailing domain-containing protein</fullName>
    </submittedName>
</protein>
<evidence type="ECO:0000256" key="4">
    <source>
        <dbReference type="SAM" id="MobiDB-lite"/>
    </source>
</evidence>
<dbReference type="RefSeq" id="WP_207679666.1">
    <property type="nucleotide sequence ID" value="NZ_CP061800.1"/>
</dbReference>
<keyword evidence="5" id="KW-1133">Transmembrane helix</keyword>
<gene>
    <name evidence="7" type="ORF">dnm_082840</name>
</gene>
<dbReference type="PROSITE" id="PS50111">
    <property type="entry name" value="CHEMOTAXIS_TRANSDUC_2"/>
    <property type="match status" value="1"/>
</dbReference>
<evidence type="ECO:0000256" key="2">
    <source>
        <dbReference type="ARBA" id="ARBA00029447"/>
    </source>
</evidence>
<dbReference type="PANTHER" id="PTHR43531">
    <property type="entry name" value="PROTEIN ICFG"/>
    <property type="match status" value="1"/>
</dbReference>
<keyword evidence="1" id="KW-0145">Chemotaxis</keyword>
<dbReference type="Pfam" id="PF00015">
    <property type="entry name" value="MCPsignal"/>
    <property type="match status" value="1"/>
</dbReference>
<keyword evidence="5" id="KW-0812">Transmembrane</keyword>
<sequence>MRKSLSVAQKIGLSLMILIIGYFVSTGVAFTLGRETESRLYGISEYLFTASSQSKIALSAFEEQIKYYNDIIMVGNMGGYMEQARKKADEVQNALEVILTLTGIHKDKINEVRSTSEELKRFNAAAQAVYMEYLKKSTDLEDIFESEDEEKEGLEDEIFRIGQQTGEFRDRLTAFSQNFSDELKAELADISSLIRRYRYINVMIFFGIAGFVGIAVWLVISRSVTRPLSRIIRDLSIFSADIVSEAVQRSCVSRSLADRSSQQAATVEEISSSLEEMSSMTKRNAHSAAEAHDIVEKLIVLVKKTDVFMTELMASMSDISKSSEETFKIVKTIDEIAFQTNLLALNAAVEAARAGEAGAGFAVVADEVRNLALRSAKSAKDTSALIEETVKKIKDGSKITSDTIEAFKALAKDAVSMKELMAEIAAASDHQAQGTEHVNIGISEMDQLTQQNAASAEQVASYSIEMNVRAEQMKRMVDKLTSLVGGRSFSASHSSSGDVRPLNLIEENNLKK</sequence>
<dbReference type="InterPro" id="IPR051310">
    <property type="entry name" value="MCP_chemotaxis"/>
</dbReference>
<evidence type="ECO:0000256" key="1">
    <source>
        <dbReference type="ARBA" id="ARBA00022500"/>
    </source>
</evidence>
<feature type="domain" description="Methyl-accepting transducer" evidence="6">
    <location>
        <begin position="238"/>
        <end position="467"/>
    </location>
</feature>
<name>A0A975BVT4_9BACT</name>
<dbReference type="AlphaFoldDB" id="A0A975BVT4"/>
<evidence type="ECO:0000313" key="8">
    <source>
        <dbReference type="Proteomes" id="UP000663722"/>
    </source>
</evidence>
<organism evidence="7 8">
    <name type="scientific">Desulfonema magnum</name>
    <dbReference type="NCBI Taxonomy" id="45655"/>
    <lineage>
        <taxon>Bacteria</taxon>
        <taxon>Pseudomonadati</taxon>
        <taxon>Thermodesulfobacteriota</taxon>
        <taxon>Desulfobacteria</taxon>
        <taxon>Desulfobacterales</taxon>
        <taxon>Desulfococcaceae</taxon>
        <taxon>Desulfonema</taxon>
    </lineage>
</organism>
<accession>A0A975BVT4</accession>
<proteinExistence type="inferred from homology"/>
<dbReference type="InterPro" id="IPR004090">
    <property type="entry name" value="Chemotax_Me-accpt_rcpt"/>
</dbReference>
<dbReference type="SUPFAM" id="SSF58104">
    <property type="entry name" value="Methyl-accepting chemotaxis protein (MCP) signaling domain"/>
    <property type="match status" value="1"/>
</dbReference>
<comment type="similarity">
    <text evidence="2">Belongs to the methyl-accepting chemotaxis (MCP) protein family.</text>
</comment>
<dbReference type="SMART" id="SM00283">
    <property type="entry name" value="MA"/>
    <property type="match status" value="1"/>
</dbReference>
<dbReference type="KEGG" id="dmm:dnm_082840"/>
<dbReference type="GO" id="GO:0006935">
    <property type="term" value="P:chemotaxis"/>
    <property type="evidence" value="ECO:0007669"/>
    <property type="project" value="UniProtKB-KW"/>
</dbReference>
<keyword evidence="3" id="KW-0807">Transducer</keyword>
<keyword evidence="5" id="KW-0472">Membrane</keyword>
<evidence type="ECO:0000259" key="6">
    <source>
        <dbReference type="PROSITE" id="PS50111"/>
    </source>
</evidence>
<feature type="region of interest" description="Disordered" evidence="4">
    <location>
        <begin position="489"/>
        <end position="512"/>
    </location>
</feature>
<feature type="transmembrane region" description="Helical" evidence="5">
    <location>
        <begin position="199"/>
        <end position="220"/>
    </location>
</feature>
<dbReference type="GO" id="GO:0004888">
    <property type="term" value="F:transmembrane signaling receptor activity"/>
    <property type="evidence" value="ECO:0007669"/>
    <property type="project" value="InterPro"/>
</dbReference>
<keyword evidence="8" id="KW-1185">Reference proteome</keyword>
<dbReference type="InterPro" id="IPR004089">
    <property type="entry name" value="MCPsignal_dom"/>
</dbReference>
<dbReference type="GO" id="GO:0005886">
    <property type="term" value="C:plasma membrane"/>
    <property type="evidence" value="ECO:0007669"/>
    <property type="project" value="TreeGrafter"/>
</dbReference>
<evidence type="ECO:0000256" key="5">
    <source>
        <dbReference type="SAM" id="Phobius"/>
    </source>
</evidence>
<dbReference type="PANTHER" id="PTHR43531:SF11">
    <property type="entry name" value="METHYL-ACCEPTING CHEMOTAXIS PROTEIN 3"/>
    <property type="match status" value="1"/>
</dbReference>
<dbReference type="Gene3D" id="1.10.287.950">
    <property type="entry name" value="Methyl-accepting chemotaxis protein"/>
    <property type="match status" value="1"/>
</dbReference>
<dbReference type="PRINTS" id="PR00260">
    <property type="entry name" value="CHEMTRNSDUCR"/>
</dbReference>
<evidence type="ECO:0000256" key="3">
    <source>
        <dbReference type="PROSITE-ProRule" id="PRU00284"/>
    </source>
</evidence>